<sequence length="86" mass="9844">MLNLREKNYHLNFDLSLLPLHCSGLFRPHCVLYCGIGHNLVVYTLEHKGERVGFRGGWCNKDNKQDKSIDGNSNARDTNIKMEGIK</sequence>
<keyword evidence="3" id="KW-1185">Reference proteome</keyword>
<gene>
    <name evidence="2" type="ORF">VNO78_10675</name>
</gene>
<organism evidence="2 3">
    <name type="scientific">Psophocarpus tetragonolobus</name>
    <name type="common">Winged bean</name>
    <name type="synonym">Dolichos tetragonolobus</name>
    <dbReference type="NCBI Taxonomy" id="3891"/>
    <lineage>
        <taxon>Eukaryota</taxon>
        <taxon>Viridiplantae</taxon>
        <taxon>Streptophyta</taxon>
        <taxon>Embryophyta</taxon>
        <taxon>Tracheophyta</taxon>
        <taxon>Spermatophyta</taxon>
        <taxon>Magnoliopsida</taxon>
        <taxon>eudicotyledons</taxon>
        <taxon>Gunneridae</taxon>
        <taxon>Pentapetalae</taxon>
        <taxon>rosids</taxon>
        <taxon>fabids</taxon>
        <taxon>Fabales</taxon>
        <taxon>Fabaceae</taxon>
        <taxon>Papilionoideae</taxon>
        <taxon>50 kb inversion clade</taxon>
        <taxon>NPAAA clade</taxon>
        <taxon>indigoferoid/millettioid clade</taxon>
        <taxon>Phaseoleae</taxon>
        <taxon>Psophocarpus</taxon>
    </lineage>
</organism>
<dbReference type="EMBL" id="JAYMYS010000003">
    <property type="protein sequence ID" value="KAK7399491.1"/>
    <property type="molecule type" value="Genomic_DNA"/>
</dbReference>
<protein>
    <submittedName>
        <fullName evidence="2">Uncharacterized protein</fullName>
    </submittedName>
</protein>
<reference evidence="2 3" key="1">
    <citation type="submission" date="2024-01" db="EMBL/GenBank/DDBJ databases">
        <title>The genomes of 5 underutilized Papilionoideae crops provide insights into root nodulation and disease resistanc.</title>
        <authorList>
            <person name="Jiang F."/>
        </authorList>
    </citation>
    <scope>NUCLEOTIDE SEQUENCE [LARGE SCALE GENOMIC DNA]</scope>
    <source>
        <strain evidence="2">DUOXIRENSHENG_FW03</strain>
        <tissue evidence="2">Leaves</tissue>
    </source>
</reference>
<comment type="caution">
    <text evidence="2">The sequence shown here is derived from an EMBL/GenBank/DDBJ whole genome shotgun (WGS) entry which is preliminary data.</text>
</comment>
<proteinExistence type="predicted"/>
<evidence type="ECO:0000256" key="1">
    <source>
        <dbReference type="SAM" id="MobiDB-lite"/>
    </source>
</evidence>
<feature type="region of interest" description="Disordered" evidence="1">
    <location>
        <begin position="64"/>
        <end position="86"/>
    </location>
</feature>
<evidence type="ECO:0000313" key="3">
    <source>
        <dbReference type="Proteomes" id="UP001386955"/>
    </source>
</evidence>
<name>A0AAN9XMR1_PSOTE</name>
<dbReference type="AlphaFoldDB" id="A0AAN9XMR1"/>
<accession>A0AAN9XMR1</accession>
<dbReference type="Proteomes" id="UP001386955">
    <property type="component" value="Unassembled WGS sequence"/>
</dbReference>
<evidence type="ECO:0000313" key="2">
    <source>
        <dbReference type="EMBL" id="KAK7399491.1"/>
    </source>
</evidence>